<sequence length="100" mass="11522">MWRRLGFVLPFLFLATASSSTIPLCSFKLLHEPDCQELAGRMKSEGYSLREKLQAQVHDSASMSAYGRGAPHLVRLAQWNRQHRRRPLPPPTTTIWHRPE</sequence>
<organism evidence="2 3">
    <name type="scientific">Macrostomum lignano</name>
    <dbReference type="NCBI Taxonomy" id="282301"/>
    <lineage>
        <taxon>Eukaryota</taxon>
        <taxon>Metazoa</taxon>
        <taxon>Spiralia</taxon>
        <taxon>Lophotrochozoa</taxon>
        <taxon>Platyhelminthes</taxon>
        <taxon>Rhabditophora</taxon>
        <taxon>Macrostomorpha</taxon>
        <taxon>Macrostomida</taxon>
        <taxon>Macrostomidae</taxon>
        <taxon>Macrostomum</taxon>
    </lineage>
</organism>
<feature type="chain" id="PRO_5009318719" evidence="1">
    <location>
        <begin position="20"/>
        <end position="100"/>
    </location>
</feature>
<dbReference type="AlphaFoldDB" id="A0A1I8FNX4"/>
<keyword evidence="1" id="KW-0732">Signal</keyword>
<evidence type="ECO:0000313" key="2">
    <source>
        <dbReference type="Proteomes" id="UP000095280"/>
    </source>
</evidence>
<evidence type="ECO:0000313" key="3">
    <source>
        <dbReference type="WBParaSite" id="maker-unitig_41876-snap-gene-0.4-mRNA-1"/>
    </source>
</evidence>
<proteinExistence type="predicted"/>
<dbReference type="Proteomes" id="UP000095280">
    <property type="component" value="Unplaced"/>
</dbReference>
<evidence type="ECO:0000256" key="1">
    <source>
        <dbReference type="SAM" id="SignalP"/>
    </source>
</evidence>
<name>A0A1I8FNX4_9PLAT</name>
<feature type="signal peptide" evidence="1">
    <location>
        <begin position="1"/>
        <end position="19"/>
    </location>
</feature>
<dbReference type="WBParaSite" id="maker-unitig_41876-snap-gene-0.4-mRNA-1">
    <property type="protein sequence ID" value="maker-unitig_41876-snap-gene-0.4-mRNA-1"/>
    <property type="gene ID" value="maker-unitig_41876-snap-gene-0.4"/>
</dbReference>
<keyword evidence="2" id="KW-1185">Reference proteome</keyword>
<protein>
    <submittedName>
        <fullName evidence="3">Secreted protein</fullName>
    </submittedName>
</protein>
<accession>A0A1I8FNX4</accession>
<reference evidence="3" key="1">
    <citation type="submission" date="2016-11" db="UniProtKB">
        <authorList>
            <consortium name="WormBaseParasite"/>
        </authorList>
    </citation>
    <scope>IDENTIFICATION</scope>
</reference>